<accession>A0ABP3H9V8</accession>
<reference evidence="3" key="1">
    <citation type="journal article" date="2019" name="Int. J. Syst. Evol. Microbiol.">
        <title>The Global Catalogue of Microorganisms (GCM) 10K type strain sequencing project: providing services to taxonomists for standard genome sequencing and annotation.</title>
        <authorList>
            <consortium name="The Broad Institute Genomics Platform"/>
            <consortium name="The Broad Institute Genome Sequencing Center for Infectious Disease"/>
            <person name="Wu L."/>
            <person name="Ma J."/>
        </authorList>
    </citation>
    <scope>NUCLEOTIDE SEQUENCE [LARGE SCALE GENOMIC DNA]</scope>
    <source>
        <strain evidence="3">JCM 13378</strain>
    </source>
</reference>
<feature type="region of interest" description="Disordered" evidence="1">
    <location>
        <begin position="29"/>
        <end position="58"/>
    </location>
</feature>
<keyword evidence="3" id="KW-1185">Reference proteome</keyword>
<feature type="compositionally biased region" description="Polar residues" evidence="1">
    <location>
        <begin position="34"/>
        <end position="52"/>
    </location>
</feature>
<gene>
    <name evidence="2" type="ORF">GCM10009092_32590</name>
</gene>
<protein>
    <recommendedName>
        <fullName evidence="4">DNA polymerase III subunit psi</fullName>
    </recommendedName>
</protein>
<evidence type="ECO:0008006" key="4">
    <source>
        <dbReference type="Google" id="ProtNLM"/>
    </source>
</evidence>
<dbReference type="Proteomes" id="UP001501757">
    <property type="component" value="Unassembled WGS sequence"/>
</dbReference>
<sequence>MTTLTPYQQAVLTELGIVQWQLRTKPDAAEIGTPTHSGTDAAQLSPSGQSAPRASAESAIARLKQAMQGSTTAIHSQPEPVQVSAPAALSVPDTKPMAEPLWIADSEPMFSDVLLALNWPEGLGSLRWQQADEFKLVDGILYCPAPTALIADSRLKRRLWQLLQAC</sequence>
<dbReference type="RefSeq" id="WP_343846295.1">
    <property type="nucleotide sequence ID" value="NZ_BAAAEI010000020.1"/>
</dbReference>
<proteinExistence type="predicted"/>
<comment type="caution">
    <text evidence="2">The sequence shown here is derived from an EMBL/GenBank/DDBJ whole genome shotgun (WGS) entry which is preliminary data.</text>
</comment>
<evidence type="ECO:0000313" key="2">
    <source>
        <dbReference type="EMBL" id="GAA0365693.1"/>
    </source>
</evidence>
<organism evidence="2 3">
    <name type="scientific">Bowmanella denitrificans</name>
    <dbReference type="NCBI Taxonomy" id="366582"/>
    <lineage>
        <taxon>Bacteria</taxon>
        <taxon>Pseudomonadati</taxon>
        <taxon>Pseudomonadota</taxon>
        <taxon>Gammaproteobacteria</taxon>
        <taxon>Alteromonadales</taxon>
        <taxon>Alteromonadaceae</taxon>
        <taxon>Bowmanella</taxon>
    </lineage>
</organism>
<dbReference type="EMBL" id="BAAAEI010000020">
    <property type="protein sequence ID" value="GAA0365693.1"/>
    <property type="molecule type" value="Genomic_DNA"/>
</dbReference>
<evidence type="ECO:0000256" key="1">
    <source>
        <dbReference type="SAM" id="MobiDB-lite"/>
    </source>
</evidence>
<evidence type="ECO:0000313" key="3">
    <source>
        <dbReference type="Proteomes" id="UP001501757"/>
    </source>
</evidence>
<name>A0ABP3H9V8_9ALTE</name>